<dbReference type="PROSITE" id="PS51257">
    <property type="entry name" value="PROKAR_LIPOPROTEIN"/>
    <property type="match status" value="1"/>
</dbReference>
<dbReference type="PANTHER" id="PTHR36234:SF5">
    <property type="entry name" value="LYSYL ENDOPEPTIDASE"/>
    <property type="match status" value="1"/>
</dbReference>
<protein>
    <submittedName>
        <fullName evidence="3">Endoproteinase ArgC</fullName>
    </submittedName>
</protein>
<dbReference type="Proteomes" id="UP000216225">
    <property type="component" value="Unassembled WGS sequence"/>
</dbReference>
<sequence>MRISGIRWAALPMALALAACGGGSGSSDSGGGSSSGTPEAPAWSERIEPYDPGKAGSAAKAAAQQSSALADPADTRAVTLGPLPESIAKAAAGVPAAPGVPRQIGQPRSVAGTAGVAATAALLRWRPAPDGTQVAALRFESQGARGVRLGVLVQALPPGAVLRFYGAARDEAVEVGAQELQDVAERNARAGAADAVARTYWSPDFGGPQTTLEVQIPAAAPPAAVRLAVPGLSHFTVSPAEAEGGVAAKALGDAGSCEIDVSCDAAYLEQSRSVARMTYVDETGASFYCTGTLLNDAASSGTPYFLGANHCISTQAVASTLVTDWLFRAASCGSGVNSGAWRLTGGATLLYASAATDTSFMRLNRQAPAGIVYAGSYYGGVPAGTALASVHHPEGDLQKLSLGTLRRYGNCSGGSCGASDSGSGGFLVLDWQQGSTERGSSGAAAFITIGGRRYVTGQLYGGTASCTAPSGVDYFGRFDLSYRAALYKWLNPGR</sequence>
<feature type="compositionally biased region" description="Gly residues" evidence="1">
    <location>
        <begin position="22"/>
        <end position="34"/>
    </location>
</feature>
<proteinExistence type="predicted"/>
<gene>
    <name evidence="3" type="ORF">CE154_000380</name>
</gene>
<feature type="region of interest" description="Disordered" evidence="1">
    <location>
        <begin position="22"/>
        <end position="55"/>
    </location>
</feature>
<dbReference type="EMBL" id="NKDB02000001">
    <property type="protein sequence ID" value="RKJ98265.1"/>
    <property type="molecule type" value="Genomic_DNA"/>
</dbReference>
<feature type="signal peptide" evidence="2">
    <location>
        <begin position="1"/>
        <end position="18"/>
    </location>
</feature>
<name>A0A3R7HWI3_9BURK</name>
<dbReference type="SUPFAM" id="SSF50494">
    <property type="entry name" value="Trypsin-like serine proteases"/>
    <property type="match status" value="1"/>
</dbReference>
<evidence type="ECO:0000313" key="3">
    <source>
        <dbReference type="EMBL" id="RKJ98265.1"/>
    </source>
</evidence>
<dbReference type="RefSeq" id="WP_094434207.1">
    <property type="nucleotide sequence ID" value="NZ_NKDB02000001.1"/>
</dbReference>
<comment type="caution">
    <text evidence="3">The sequence shown here is derived from an EMBL/GenBank/DDBJ whole genome shotgun (WGS) entry which is preliminary data.</text>
</comment>
<evidence type="ECO:0000256" key="1">
    <source>
        <dbReference type="SAM" id="MobiDB-lite"/>
    </source>
</evidence>
<evidence type="ECO:0000256" key="2">
    <source>
        <dbReference type="SAM" id="SignalP"/>
    </source>
</evidence>
<organism evidence="3 4">
    <name type="scientific">Alicycliphilus denitrificans</name>
    <dbReference type="NCBI Taxonomy" id="179636"/>
    <lineage>
        <taxon>Bacteria</taxon>
        <taxon>Pseudomonadati</taxon>
        <taxon>Pseudomonadota</taxon>
        <taxon>Betaproteobacteria</taxon>
        <taxon>Burkholderiales</taxon>
        <taxon>Comamonadaceae</taxon>
        <taxon>Alicycliphilus</taxon>
    </lineage>
</organism>
<dbReference type="InterPro" id="IPR043504">
    <property type="entry name" value="Peptidase_S1_PA_chymotrypsin"/>
</dbReference>
<accession>A0A3R7HWI3</accession>
<keyword evidence="2" id="KW-0732">Signal</keyword>
<dbReference type="Gene3D" id="2.40.10.10">
    <property type="entry name" value="Trypsin-like serine proteases"/>
    <property type="match status" value="2"/>
</dbReference>
<dbReference type="AlphaFoldDB" id="A0A3R7HWI3"/>
<reference evidence="3 4" key="1">
    <citation type="submission" date="2018-09" db="EMBL/GenBank/DDBJ databases">
        <title>Genome comparison of Alicycliphilus sp. BQ1, a polyurethanolytic bacterium, with its closest phylogenetic relatives Alicycliphilus denitrificans BC and K601, unable to attack polyurethane.</title>
        <authorList>
            <person name="Loza-Tavera H."/>
            <person name="Lozano L."/>
            <person name="Cevallos M."/>
            <person name="Maya-Lucas O."/>
            <person name="Garcia-Mena J."/>
            <person name="Hernandez J."/>
        </authorList>
    </citation>
    <scope>NUCLEOTIDE SEQUENCE [LARGE SCALE GENOMIC DNA]</scope>
    <source>
        <strain evidence="3 4">BQ1</strain>
    </source>
</reference>
<dbReference type="InterPro" id="IPR009003">
    <property type="entry name" value="Peptidase_S1_PA"/>
</dbReference>
<evidence type="ECO:0000313" key="4">
    <source>
        <dbReference type="Proteomes" id="UP000216225"/>
    </source>
</evidence>
<feature type="chain" id="PRO_5018641160" evidence="2">
    <location>
        <begin position="19"/>
        <end position="494"/>
    </location>
</feature>
<dbReference type="PANTHER" id="PTHR36234">
    <property type="entry name" value="LYSYL ENDOPEPTIDASE"/>
    <property type="match status" value="1"/>
</dbReference>